<keyword evidence="2" id="KW-1185">Reference proteome</keyword>
<sequence length="439" mass="48798">MRSVRNPYATATRGHALRGAVLGVLLGLVLTACTFSVRDYPTEAKAPEFGALGLPLVAWEGGPAYWNQFPKAKAGGWTDPSFFPIVAWYNGVSDEKEVQFDKSLGINTYIGMPDTLDASLLDEAGVFWIGRALNETFTAETKSWVGYILDDEVDGRFEPKEGRAHLQEIKDQVPDGLFTYANFTYMVLENDLPRDASEKYINDYTDAVSVDKYWYSIPHCSNEPYRDVSLVPVDAASCRSSSSYGKTMDALRMRDAVDGKLQPLWQFIENMGGTDNEAAFTNYIQPDQLRGAVMNSIIHEARGILYFNQSFAGPCKGSNVFRLDQVLPNFCGAAQVDAAKQVNNEIHRLAPVINTQSLEFGFGKDLDTMLKVSNGDAYIFSMLSPGSQPGKRQFTLPEGVSDRNVEVLFESRNLEVDSDGRFTDTFKGESAYHIYKVKL</sequence>
<dbReference type="EMBL" id="JAGIOE010000001">
    <property type="protein sequence ID" value="MBP2375919.1"/>
    <property type="molecule type" value="Genomic_DNA"/>
</dbReference>
<accession>A0ABS4WI76</accession>
<name>A0ABS4WI76_9MICC</name>
<gene>
    <name evidence="1" type="ORF">JOF46_003831</name>
</gene>
<dbReference type="Proteomes" id="UP000766570">
    <property type="component" value="Unassembled WGS sequence"/>
</dbReference>
<dbReference type="PROSITE" id="PS51257">
    <property type="entry name" value="PROKAR_LIPOPROTEIN"/>
    <property type="match status" value="1"/>
</dbReference>
<comment type="caution">
    <text evidence="1">The sequence shown here is derived from an EMBL/GenBank/DDBJ whole genome shotgun (WGS) entry which is preliminary data.</text>
</comment>
<evidence type="ECO:0000313" key="1">
    <source>
        <dbReference type="EMBL" id="MBP2375919.1"/>
    </source>
</evidence>
<protein>
    <submittedName>
        <fullName evidence="1">Uncharacterized protein</fullName>
    </submittedName>
</protein>
<reference evidence="1 2" key="1">
    <citation type="submission" date="2021-03" db="EMBL/GenBank/DDBJ databases">
        <title>Sequencing the genomes of 1000 actinobacteria strains.</title>
        <authorList>
            <person name="Klenk H.-P."/>
        </authorList>
    </citation>
    <scope>NUCLEOTIDE SEQUENCE [LARGE SCALE GENOMIC DNA]</scope>
    <source>
        <strain evidence="1 2">DSM 15454</strain>
    </source>
</reference>
<proteinExistence type="predicted"/>
<evidence type="ECO:0000313" key="2">
    <source>
        <dbReference type="Proteomes" id="UP000766570"/>
    </source>
</evidence>
<organism evidence="1 2">
    <name type="scientific">Paeniglutamicibacter psychrophenolicus</name>
    <dbReference type="NCBI Taxonomy" id="257454"/>
    <lineage>
        <taxon>Bacteria</taxon>
        <taxon>Bacillati</taxon>
        <taxon>Actinomycetota</taxon>
        <taxon>Actinomycetes</taxon>
        <taxon>Micrococcales</taxon>
        <taxon>Micrococcaceae</taxon>
        <taxon>Paeniglutamicibacter</taxon>
    </lineage>
</organism>